<dbReference type="OrthoDB" id="443402at2759"/>
<dbReference type="InterPro" id="IPR027417">
    <property type="entry name" value="P-loop_NTPase"/>
</dbReference>
<name>A0A4Z0YBS0_9PEZI</name>
<feature type="domain" description="DUF7791" evidence="3">
    <location>
        <begin position="533"/>
        <end position="657"/>
    </location>
</feature>
<keyword evidence="5" id="KW-1185">Reference proteome</keyword>
<feature type="domain" description="Nephrocystin 3-like N-terminal" evidence="2">
    <location>
        <begin position="269"/>
        <end position="447"/>
    </location>
</feature>
<keyword evidence="1" id="KW-0677">Repeat</keyword>
<gene>
    <name evidence="4" type="ORF">E0Z10_g8258</name>
</gene>
<evidence type="ECO:0000259" key="2">
    <source>
        <dbReference type="Pfam" id="PF24883"/>
    </source>
</evidence>
<dbReference type="Proteomes" id="UP000297716">
    <property type="component" value="Unassembled WGS sequence"/>
</dbReference>
<sequence length="1126" mass="129180">MVNGEMDPLSALSLAGNIVQFVEFACKLVSNTRERYCSSSTTTENLDYIDGIFERLVSFEAQLSRQDNARSQDTATGSVSAHSNALNELLEKCRQECNILLGLTGKIKRIKTTKGRLWESFRKAMLEVWHNDEILKLQSRLHEYQTEIIIRLCAISKENTEQTMQSMQYLLGDISSQRNERLAQFNILEKSLRDLASNVQLIATRICKPNGTGIIRSCTDDEFCLLTDKVSQLALKERSLAREEAMLRSLDYVQRPVRYETIPDAHKRTFSWIFDRGPTSHGFAEWLESGNGIYWITGKPGSGKSTLMKYILHHPKTSQKLSSWSSSTPIVVASHFFWSAGLSIQRSREGLLRSLLYDIFSRAPKLISRIYEDNPESFGQRGRTPLSWSLTWLEDVLRQLTAQKELPIKFCFFIDGLDEFEGDTFDICSTLQNLCSSSDIKMCVASRPWNIFETCLGESAVHRLPVHDLTHDDIRNYVDSELRGHPNWDAQSQTVLRMLREGLMNDDSLTELRMRLDSVPTDLEKFFKHILGSVEPFYHEKQSGTLQVATAADGPLHAHLYSFHDLEYGCDDYAVNHDRRLLNRRDLSQFHIPFARRLNGRCKGLLEIRKQRVEFLHRTVRDFFRTREMTEYLRSKTKDSFNPYLSIFRAHIAWIKSRLSLGDFTSSLSFFSTLSRTLDYAQATEEQNDRCRELCSELLDDLELSVETLILTQGSRIMPRNSEDSDSIETANSFRLVFRHAVIQKQLAHFVSTKLDKDLDYFGDLEKGPLLLALESYSTSRDDYSVLAHPDEESKPSLPKSTKLIQVLLENDWCPNTMFILNPANGLTTPWSEFMSCMVPWHCSRDLSRDLEDDTQECFIHALTSGVFHMLLQHKADPNARISNWQRKNRDDYSLTIGVIWVYLGLKVKDVWKYSELYMRDLKLMINAGADFGDLNLGGTFQGGGTNPALNSRFLTTNWYLPLQTQRLKQELLSMQGAPEQFPNLDLERKALEYKQVAQGYSEEEQMLQNMQESINMSAPSGDVASGKKFQHDLEKWKSLVKAIQEKEDKEKERGPQVMQTRWGLLGELLGTGGVPGQKLFQARLIAELAKADQKKILNWRSLEPIFQSRFPKDIGQIMLKAIHGK</sequence>
<dbReference type="AlphaFoldDB" id="A0A4Z0YBS0"/>
<evidence type="ECO:0000259" key="3">
    <source>
        <dbReference type="Pfam" id="PF25053"/>
    </source>
</evidence>
<dbReference type="STRING" id="37992.A0A4Z0YBS0"/>
<dbReference type="InterPro" id="IPR056884">
    <property type="entry name" value="NPHP3-like_N"/>
</dbReference>
<dbReference type="EMBL" id="SKBN01000217">
    <property type="protein sequence ID" value="TGJ80507.1"/>
    <property type="molecule type" value="Genomic_DNA"/>
</dbReference>
<organism evidence="4 5">
    <name type="scientific">Xylaria hypoxylon</name>
    <dbReference type="NCBI Taxonomy" id="37992"/>
    <lineage>
        <taxon>Eukaryota</taxon>
        <taxon>Fungi</taxon>
        <taxon>Dikarya</taxon>
        <taxon>Ascomycota</taxon>
        <taxon>Pezizomycotina</taxon>
        <taxon>Sordariomycetes</taxon>
        <taxon>Xylariomycetidae</taxon>
        <taxon>Xylariales</taxon>
        <taxon>Xylariaceae</taxon>
        <taxon>Xylaria</taxon>
    </lineage>
</organism>
<dbReference type="PANTHER" id="PTHR10039">
    <property type="entry name" value="AMELOGENIN"/>
    <property type="match status" value="1"/>
</dbReference>
<accession>A0A4Z0YBS0</accession>
<proteinExistence type="predicted"/>
<evidence type="ECO:0000313" key="4">
    <source>
        <dbReference type="EMBL" id="TGJ80507.1"/>
    </source>
</evidence>
<reference evidence="4 5" key="1">
    <citation type="submission" date="2019-03" db="EMBL/GenBank/DDBJ databases">
        <title>Draft genome sequence of Xylaria hypoxylon DSM 108379, a ubiquitous saprotrophic-parasitic fungi on hardwood.</title>
        <authorList>
            <person name="Buettner E."/>
            <person name="Leonhardt S."/>
            <person name="Gebauer A.M."/>
            <person name="Liers C."/>
            <person name="Hofrichter M."/>
            <person name="Kellner H."/>
        </authorList>
    </citation>
    <scope>NUCLEOTIDE SEQUENCE [LARGE SCALE GENOMIC DNA]</scope>
    <source>
        <strain evidence="4 5">DSM 108379</strain>
    </source>
</reference>
<evidence type="ECO:0000256" key="1">
    <source>
        <dbReference type="ARBA" id="ARBA00022737"/>
    </source>
</evidence>
<dbReference type="InterPro" id="IPR056693">
    <property type="entry name" value="DUF7791"/>
</dbReference>
<protein>
    <submittedName>
        <fullName evidence="4">Uncharacterized protein</fullName>
    </submittedName>
</protein>
<dbReference type="Gene3D" id="3.40.50.300">
    <property type="entry name" value="P-loop containing nucleotide triphosphate hydrolases"/>
    <property type="match status" value="1"/>
</dbReference>
<dbReference type="Pfam" id="PF25053">
    <property type="entry name" value="DUF7791"/>
    <property type="match status" value="1"/>
</dbReference>
<evidence type="ECO:0000313" key="5">
    <source>
        <dbReference type="Proteomes" id="UP000297716"/>
    </source>
</evidence>
<comment type="caution">
    <text evidence="4">The sequence shown here is derived from an EMBL/GenBank/DDBJ whole genome shotgun (WGS) entry which is preliminary data.</text>
</comment>
<dbReference type="Pfam" id="PF24883">
    <property type="entry name" value="NPHP3_N"/>
    <property type="match status" value="1"/>
</dbReference>
<dbReference type="SUPFAM" id="SSF52540">
    <property type="entry name" value="P-loop containing nucleoside triphosphate hydrolases"/>
    <property type="match status" value="1"/>
</dbReference>
<dbReference type="PANTHER" id="PTHR10039:SF5">
    <property type="entry name" value="NACHT DOMAIN-CONTAINING PROTEIN"/>
    <property type="match status" value="1"/>
</dbReference>